<sequence length="234" mass="25762">MDITFGAKGADITDRFRAYAEEKLAKVTQLLPRATALDVKLTRHADPHAAIAGGRVEITVHGPGSIIRSEADGPDKYMAFDSAFHRIMERARRAHDKRHDHSARRRTPLRDAAVTGFEQVAVTPADPALVEAVATGAIPVVAQEQPEAENQWSPVVIREKRFPGKRMSVRDAVDQMELVGHPFYLFVDEATDECAVVYRRKGWSYGVISLDDEAAEDGTEARVVADSESERAAS</sequence>
<dbReference type="PANTHER" id="PTHR33231">
    <property type="entry name" value="30S RIBOSOMAL PROTEIN"/>
    <property type="match status" value="1"/>
</dbReference>
<dbReference type="NCBIfam" id="TIGR00741">
    <property type="entry name" value="yfiA"/>
    <property type="match status" value="1"/>
</dbReference>
<dbReference type="InterPro" id="IPR038416">
    <property type="entry name" value="Ribosom_S30AE_C_sf"/>
</dbReference>
<dbReference type="InterPro" id="IPR034694">
    <property type="entry name" value="HPF_long/plastid"/>
</dbReference>
<evidence type="ECO:0000259" key="3">
    <source>
        <dbReference type="Pfam" id="PF16321"/>
    </source>
</evidence>
<protein>
    <recommendedName>
        <fullName evidence="2">Ribosome hibernation promoting factor</fullName>
        <shortName evidence="2">HPF</shortName>
    </recommendedName>
</protein>
<comment type="similarity">
    <text evidence="2">Belongs to the HPF/YfiA ribosome-associated protein family. Long HPF subfamily.</text>
</comment>
<dbReference type="GO" id="GO:0043024">
    <property type="term" value="F:ribosomal small subunit binding"/>
    <property type="evidence" value="ECO:0007669"/>
    <property type="project" value="TreeGrafter"/>
</dbReference>
<proteinExistence type="inferred from homology"/>
<dbReference type="Pfam" id="PF16321">
    <property type="entry name" value="Ribosom_S30AE_C"/>
    <property type="match status" value="1"/>
</dbReference>
<reference evidence="4 5" key="1">
    <citation type="submission" date="2018-11" db="EMBL/GenBank/DDBJ databases">
        <title>Sequencing the genomes of 1000 actinobacteria strains.</title>
        <authorList>
            <person name="Klenk H.-P."/>
        </authorList>
    </citation>
    <scope>NUCLEOTIDE SEQUENCE [LARGE SCALE GENOMIC DNA]</scope>
    <source>
        <strain evidence="4 5">DSM 9580</strain>
    </source>
</reference>
<evidence type="ECO:0000256" key="1">
    <source>
        <dbReference type="ARBA" id="ARBA00022845"/>
    </source>
</evidence>
<feature type="domain" description="Sigma 54 modulation/S30EA ribosomal protein C-terminal" evidence="3">
    <location>
        <begin position="154"/>
        <end position="207"/>
    </location>
</feature>
<keyword evidence="5" id="KW-1185">Reference proteome</keyword>
<evidence type="ECO:0000313" key="5">
    <source>
        <dbReference type="Proteomes" id="UP000275456"/>
    </source>
</evidence>
<dbReference type="GO" id="GO:0045900">
    <property type="term" value="P:negative regulation of translational elongation"/>
    <property type="evidence" value="ECO:0007669"/>
    <property type="project" value="TreeGrafter"/>
</dbReference>
<evidence type="ECO:0000256" key="2">
    <source>
        <dbReference type="HAMAP-Rule" id="MF_00839"/>
    </source>
</evidence>
<dbReference type="HAMAP" id="MF_00839">
    <property type="entry name" value="HPF"/>
    <property type="match status" value="1"/>
</dbReference>
<accession>A0A3N2ATF1</accession>
<dbReference type="InterPro" id="IPR036567">
    <property type="entry name" value="RHF-like"/>
</dbReference>
<dbReference type="OrthoDB" id="9794975at2"/>
<gene>
    <name evidence="2" type="primary">hpf</name>
    <name evidence="4" type="ORF">EDD26_1685</name>
</gene>
<dbReference type="CDD" id="cd00552">
    <property type="entry name" value="RaiA"/>
    <property type="match status" value="1"/>
</dbReference>
<evidence type="ECO:0000313" key="4">
    <source>
        <dbReference type="EMBL" id="ROR66303.1"/>
    </source>
</evidence>
<dbReference type="RefSeq" id="WP_123697306.1">
    <property type="nucleotide sequence ID" value="NZ_RKHJ01000001.1"/>
</dbReference>
<dbReference type="InterPro" id="IPR050574">
    <property type="entry name" value="HPF/YfiA_ribosome-assoc"/>
</dbReference>
<dbReference type="InterPro" id="IPR032528">
    <property type="entry name" value="Ribosom_S30AE_C"/>
</dbReference>
<dbReference type="AlphaFoldDB" id="A0A3N2ATF1"/>
<keyword evidence="2" id="KW-0963">Cytoplasm</keyword>
<comment type="subcellular location">
    <subcellularLocation>
        <location evidence="2">Cytoplasm</location>
    </subcellularLocation>
</comment>
<keyword evidence="1 2" id="KW-0810">Translation regulation</keyword>
<organism evidence="4 5">
    <name type="scientific">Agrococcus jenensis</name>
    <dbReference type="NCBI Taxonomy" id="46353"/>
    <lineage>
        <taxon>Bacteria</taxon>
        <taxon>Bacillati</taxon>
        <taxon>Actinomycetota</taxon>
        <taxon>Actinomycetes</taxon>
        <taxon>Micrococcales</taxon>
        <taxon>Microbacteriaceae</taxon>
        <taxon>Agrococcus</taxon>
    </lineage>
</organism>
<comment type="function">
    <text evidence="2">Required for dimerization of active 70S ribosomes into 100S ribosomes in stationary phase; 100S ribosomes are translationally inactive and sometimes present during exponential growth.</text>
</comment>
<comment type="caution">
    <text evidence="4">The sequence shown here is derived from an EMBL/GenBank/DDBJ whole genome shotgun (WGS) entry which is preliminary data.</text>
</comment>
<dbReference type="EMBL" id="RKHJ01000001">
    <property type="protein sequence ID" value="ROR66303.1"/>
    <property type="molecule type" value="Genomic_DNA"/>
</dbReference>
<dbReference type="PANTHER" id="PTHR33231:SF1">
    <property type="entry name" value="30S RIBOSOMAL PROTEIN"/>
    <property type="match status" value="1"/>
</dbReference>
<dbReference type="Gene3D" id="3.30.160.100">
    <property type="entry name" value="Ribosome hibernation promotion factor-like"/>
    <property type="match status" value="1"/>
</dbReference>
<dbReference type="Pfam" id="PF02482">
    <property type="entry name" value="Ribosomal_S30AE"/>
    <property type="match status" value="1"/>
</dbReference>
<dbReference type="SUPFAM" id="SSF69754">
    <property type="entry name" value="Ribosome binding protein Y (YfiA homologue)"/>
    <property type="match status" value="1"/>
</dbReference>
<dbReference type="Proteomes" id="UP000275456">
    <property type="component" value="Unassembled WGS sequence"/>
</dbReference>
<dbReference type="Gene3D" id="3.30.505.50">
    <property type="entry name" value="Sigma 54 modulation/S30EA ribosomal protein, C-terminal domain"/>
    <property type="match status" value="1"/>
</dbReference>
<comment type="subunit">
    <text evidence="2">Interacts with 100S ribosomes.</text>
</comment>
<name>A0A3N2ATF1_9MICO</name>
<dbReference type="GO" id="GO:0022627">
    <property type="term" value="C:cytosolic small ribosomal subunit"/>
    <property type="evidence" value="ECO:0007669"/>
    <property type="project" value="TreeGrafter"/>
</dbReference>
<dbReference type="InterPro" id="IPR003489">
    <property type="entry name" value="RHF/RaiA"/>
</dbReference>